<dbReference type="HOGENOM" id="CLU_025996_25_0_10"/>
<dbReference type="Proteomes" id="UP000006330">
    <property type="component" value="Unassembled WGS sequence"/>
</dbReference>
<keyword evidence="1" id="KW-0328">Glycosyltransferase</keyword>
<keyword evidence="2" id="KW-0808">Transferase</keyword>
<dbReference type="EMBL" id="AGZO01000023">
    <property type="protein sequence ID" value="EKN12225.1"/>
    <property type="molecule type" value="Genomic_DNA"/>
</dbReference>
<dbReference type="PATRIC" id="fig|999418.3.peg.3457"/>
<protein>
    <recommendedName>
        <fullName evidence="4">Glycosyltransferase 2-like domain-containing protein</fullName>
    </recommendedName>
</protein>
<evidence type="ECO:0000256" key="1">
    <source>
        <dbReference type="ARBA" id="ARBA00022676"/>
    </source>
</evidence>
<dbReference type="OrthoDB" id="1114838at2"/>
<dbReference type="Pfam" id="PF00535">
    <property type="entry name" value="Glycos_transf_2"/>
    <property type="match status" value="1"/>
</dbReference>
<dbReference type="PANTHER" id="PTHR22916">
    <property type="entry name" value="GLYCOSYLTRANSFERASE"/>
    <property type="match status" value="1"/>
</dbReference>
<dbReference type="CDD" id="cd00761">
    <property type="entry name" value="Glyco_tranf_GTA_type"/>
    <property type="match status" value="1"/>
</dbReference>
<dbReference type="InterPro" id="IPR029044">
    <property type="entry name" value="Nucleotide-diphossugar_trans"/>
</dbReference>
<dbReference type="InterPro" id="IPR001173">
    <property type="entry name" value="Glyco_trans_2-like"/>
</dbReference>
<dbReference type="SUPFAM" id="SSF53448">
    <property type="entry name" value="Nucleotide-diphospho-sugar transferases"/>
    <property type="match status" value="1"/>
</dbReference>
<dbReference type="AlphaFoldDB" id="K5ZLR0"/>
<reference evidence="5 6" key="1">
    <citation type="submission" date="2012-02" db="EMBL/GenBank/DDBJ databases">
        <title>The Genome Sequence of Parabacteroides goldsteinii CL02T12C30.</title>
        <authorList>
            <consortium name="The Broad Institute Genome Sequencing Platform"/>
            <person name="Earl A."/>
            <person name="Ward D."/>
            <person name="Feldgarden M."/>
            <person name="Gevers D."/>
            <person name="Zitomersky N.L."/>
            <person name="Coyne M.J."/>
            <person name="Comstock L.E."/>
            <person name="Young S.K."/>
            <person name="Zeng Q."/>
            <person name="Gargeya S."/>
            <person name="Fitzgerald M."/>
            <person name="Haas B."/>
            <person name="Abouelleil A."/>
            <person name="Alvarado L."/>
            <person name="Arachchi H.M."/>
            <person name="Berlin A."/>
            <person name="Chapman S.B."/>
            <person name="Gearin G."/>
            <person name="Goldberg J."/>
            <person name="Griggs A."/>
            <person name="Gujja S."/>
            <person name="Hansen M."/>
            <person name="Heiman D."/>
            <person name="Howarth C."/>
            <person name="Larimer J."/>
            <person name="Lui A."/>
            <person name="MacDonald P.J.P."/>
            <person name="McCowen C."/>
            <person name="Montmayeur A."/>
            <person name="Murphy C."/>
            <person name="Neiman D."/>
            <person name="Pearson M."/>
            <person name="Priest M."/>
            <person name="Roberts A."/>
            <person name="Saif S."/>
            <person name="Shea T."/>
            <person name="Sisk P."/>
            <person name="Stolte C."/>
            <person name="Sykes S."/>
            <person name="Wortman J."/>
            <person name="Nusbaum C."/>
            <person name="Birren B."/>
        </authorList>
    </citation>
    <scope>NUCLEOTIDE SEQUENCE [LARGE SCALE GENOMIC DNA]</scope>
    <source>
        <strain evidence="5 6">CL02T12C30</strain>
    </source>
</reference>
<dbReference type="Gene3D" id="3.90.550.10">
    <property type="entry name" value="Spore Coat Polysaccharide Biosynthesis Protein SpsA, Chain A"/>
    <property type="match status" value="1"/>
</dbReference>
<keyword evidence="3" id="KW-0812">Transmembrane</keyword>
<dbReference type="GO" id="GO:0016758">
    <property type="term" value="F:hexosyltransferase activity"/>
    <property type="evidence" value="ECO:0007669"/>
    <property type="project" value="UniProtKB-ARBA"/>
</dbReference>
<dbReference type="RefSeq" id="WP_007656084.1">
    <property type="nucleotide sequence ID" value="NZ_JH976474.1"/>
</dbReference>
<accession>K5ZLR0</accession>
<evidence type="ECO:0000313" key="5">
    <source>
        <dbReference type="EMBL" id="EKN12225.1"/>
    </source>
</evidence>
<proteinExistence type="predicted"/>
<feature type="transmembrane region" description="Helical" evidence="3">
    <location>
        <begin position="254"/>
        <end position="272"/>
    </location>
</feature>
<keyword evidence="3" id="KW-1133">Transmembrane helix</keyword>
<name>K5ZLR0_9BACT</name>
<keyword evidence="3" id="KW-0472">Membrane</keyword>
<comment type="caution">
    <text evidence="5">The sequence shown here is derived from an EMBL/GenBank/DDBJ whole genome shotgun (WGS) entry which is preliminary data.</text>
</comment>
<evidence type="ECO:0000256" key="2">
    <source>
        <dbReference type="ARBA" id="ARBA00022679"/>
    </source>
</evidence>
<feature type="transmembrane region" description="Helical" evidence="3">
    <location>
        <begin position="293"/>
        <end position="310"/>
    </location>
</feature>
<gene>
    <name evidence="5" type="ORF">HMPREF1076_03390</name>
</gene>
<evidence type="ECO:0000259" key="4">
    <source>
        <dbReference type="Pfam" id="PF00535"/>
    </source>
</evidence>
<feature type="domain" description="Glycosyltransferase 2-like" evidence="4">
    <location>
        <begin position="8"/>
        <end position="137"/>
    </location>
</feature>
<evidence type="ECO:0000256" key="3">
    <source>
        <dbReference type="SAM" id="Phobius"/>
    </source>
</evidence>
<evidence type="ECO:0000313" key="6">
    <source>
        <dbReference type="Proteomes" id="UP000006330"/>
    </source>
</evidence>
<sequence>MYKVTLSMPIYNVALYVERALLSALNQTFESIEFLIVDDKGSDNSMDIVRRIISEHPRGKDVRIIEHEKNIGLGATRNTAIDNANGEYLFFMDSDDEITPDCITTLYRLMIEKKVDFIAASYCHIDDNGYMYMKNEYPDMYVFGKEELARLHICNKIRFSITVWNKLYDINFLKDNNIRCVSWHLNEDVYFTTTLLSKTGSCRLISQRTLFYYSRNTSIVGTSKFNYTDFYAKQDCDIIDLVKKMICYCDNKKTFLVFYLISMIYTTSIKIINSKSICKLDKKKYIKKISFRYAYFNLLCTDLINIKYMYELFIILQPYCLLSLYAKRMDFYIKQAFEKMLNR</sequence>
<organism evidence="5 6">
    <name type="scientific">Parabacteroides goldsteinii CL02T12C30</name>
    <dbReference type="NCBI Taxonomy" id="999418"/>
    <lineage>
        <taxon>Bacteria</taxon>
        <taxon>Pseudomonadati</taxon>
        <taxon>Bacteroidota</taxon>
        <taxon>Bacteroidia</taxon>
        <taxon>Bacteroidales</taxon>
        <taxon>Tannerellaceae</taxon>
        <taxon>Parabacteroides</taxon>
    </lineage>
</organism>
<dbReference type="PANTHER" id="PTHR22916:SF51">
    <property type="entry name" value="GLYCOSYLTRANSFERASE EPSH-RELATED"/>
    <property type="match status" value="1"/>
</dbReference>